<proteinExistence type="predicted"/>
<evidence type="ECO:0000313" key="2">
    <source>
        <dbReference type="Proteomes" id="UP001162156"/>
    </source>
</evidence>
<evidence type="ECO:0000313" key="1">
    <source>
        <dbReference type="EMBL" id="KAJ8951607.1"/>
    </source>
</evidence>
<accession>A0AAV8YKU2</accession>
<dbReference type="EMBL" id="JANEYF010002091">
    <property type="protein sequence ID" value="KAJ8951607.1"/>
    <property type="molecule type" value="Genomic_DNA"/>
</dbReference>
<organism evidence="1 2">
    <name type="scientific">Rhamnusium bicolor</name>
    <dbReference type="NCBI Taxonomy" id="1586634"/>
    <lineage>
        <taxon>Eukaryota</taxon>
        <taxon>Metazoa</taxon>
        <taxon>Ecdysozoa</taxon>
        <taxon>Arthropoda</taxon>
        <taxon>Hexapoda</taxon>
        <taxon>Insecta</taxon>
        <taxon>Pterygota</taxon>
        <taxon>Neoptera</taxon>
        <taxon>Endopterygota</taxon>
        <taxon>Coleoptera</taxon>
        <taxon>Polyphaga</taxon>
        <taxon>Cucujiformia</taxon>
        <taxon>Chrysomeloidea</taxon>
        <taxon>Cerambycidae</taxon>
        <taxon>Lepturinae</taxon>
        <taxon>Rhagiini</taxon>
        <taxon>Rhamnusium</taxon>
    </lineage>
</organism>
<protein>
    <submittedName>
        <fullName evidence="1">Uncharacterized protein</fullName>
    </submittedName>
</protein>
<keyword evidence="2" id="KW-1185">Reference proteome</keyword>
<gene>
    <name evidence="1" type="ORF">NQ314_007658</name>
</gene>
<name>A0AAV8YKU2_9CUCU</name>
<comment type="caution">
    <text evidence="1">The sequence shown here is derived from an EMBL/GenBank/DDBJ whole genome shotgun (WGS) entry which is preliminary data.</text>
</comment>
<reference evidence="1" key="1">
    <citation type="journal article" date="2023" name="Insect Mol. Biol.">
        <title>Genome sequencing provides insights into the evolution of gene families encoding plant cell wall-degrading enzymes in longhorned beetles.</title>
        <authorList>
            <person name="Shin N.R."/>
            <person name="Okamura Y."/>
            <person name="Kirsch R."/>
            <person name="Pauchet Y."/>
        </authorList>
    </citation>
    <scope>NUCLEOTIDE SEQUENCE</scope>
    <source>
        <strain evidence="1">RBIC_L_NR</strain>
    </source>
</reference>
<dbReference type="Proteomes" id="UP001162156">
    <property type="component" value="Unassembled WGS sequence"/>
</dbReference>
<dbReference type="AlphaFoldDB" id="A0AAV8YKU2"/>
<sequence length="138" mass="16172">MSSELIGRSCRIVAKLLVEDMINDLERKKIHKRKGRVWVKKWIARRQYLGVSDRLLRELSTEDSASFKNHLRMKKENFDDLLQRVTPYIEKKKTPMRDALSAELKLQVTLRYLASGDSLKSLFLYALECTSHKHGYCS</sequence>